<keyword evidence="11" id="KW-0472">Membrane</keyword>
<dbReference type="PANTHER" id="PTHR42859">
    <property type="entry name" value="OXIDOREDUCTASE"/>
    <property type="match status" value="1"/>
</dbReference>
<evidence type="ECO:0000256" key="6">
    <source>
        <dbReference type="ARBA" id="ARBA00022737"/>
    </source>
</evidence>
<name>A0A1I3TYB5_9BURK</name>
<keyword evidence="2" id="KW-1003">Cell membrane</keyword>
<evidence type="ECO:0000256" key="10">
    <source>
        <dbReference type="ARBA" id="ARBA00023014"/>
    </source>
</evidence>
<dbReference type="Gene3D" id="1.10.15.40">
    <property type="entry name" value="Electron transport complex subunit B, putative Fe-S cluster"/>
    <property type="match status" value="1"/>
</dbReference>
<feature type="region of interest" description="Disordered" evidence="12">
    <location>
        <begin position="203"/>
        <end position="349"/>
    </location>
</feature>
<keyword evidence="16" id="KW-1185">Reference proteome</keyword>
<gene>
    <name evidence="15" type="ORF">SAMN05192543_110142</name>
</gene>
<organism evidence="15 16">
    <name type="scientific">Paraburkholderia megapolitana</name>
    <dbReference type="NCBI Taxonomy" id="420953"/>
    <lineage>
        <taxon>Bacteria</taxon>
        <taxon>Pseudomonadati</taxon>
        <taxon>Pseudomonadota</taxon>
        <taxon>Betaproteobacteria</taxon>
        <taxon>Burkholderiales</taxon>
        <taxon>Burkholderiaceae</taxon>
        <taxon>Paraburkholderia</taxon>
    </lineage>
</organism>
<dbReference type="InterPro" id="IPR017900">
    <property type="entry name" value="4Fe4S_Fe_S_CS"/>
</dbReference>
<evidence type="ECO:0000256" key="11">
    <source>
        <dbReference type="ARBA" id="ARBA00023136"/>
    </source>
</evidence>
<dbReference type="GO" id="GO:0051539">
    <property type="term" value="F:4 iron, 4 sulfur cluster binding"/>
    <property type="evidence" value="ECO:0007669"/>
    <property type="project" value="UniProtKB-KW"/>
</dbReference>
<keyword evidence="7" id="KW-1278">Translocase</keyword>
<keyword evidence="1" id="KW-0813">Transport</keyword>
<evidence type="ECO:0000256" key="5">
    <source>
        <dbReference type="ARBA" id="ARBA00022723"/>
    </source>
</evidence>
<dbReference type="PROSITE" id="PS00198">
    <property type="entry name" value="4FE4S_FER_1"/>
    <property type="match status" value="2"/>
</dbReference>
<feature type="domain" description="4Fe-4S ferredoxin-type" evidence="13">
    <location>
        <begin position="131"/>
        <end position="160"/>
    </location>
</feature>
<sequence>MAHGLTMAIGEIGDNRGLAEAPPGLPGASPKQACRTPAMPAMAQPAARPDVVTVTDSRTLADRIEDLLPQTQCTKCGYDGCRPYAEAIAQGTANYNQCPPGGAEGVARLATLLGKRVIPINPVNGVERPRPVAVIEESLCIGCTLCAQACPVDAIVGAAKQMHTVVASLCTGCDLCVPPCPVDCIDMLPVTGERTGWDAWTQQQADDARAHHDQHMARLAREREAAEARAAARRNASSAAAHAAADASGTATTAPAGTTSPATPSPDDAEARKRATIQAALDRARKKKEELAAQGQAPKNIASVSPEVQAQIDAAEARRRRLGIASDGDAPSTDGDAAGNPSDLPPTKR</sequence>
<dbReference type="Gene3D" id="3.30.70.20">
    <property type="match status" value="1"/>
</dbReference>
<dbReference type="EMBL" id="FOQU01000010">
    <property type="protein sequence ID" value="SFJ74571.1"/>
    <property type="molecule type" value="Genomic_DNA"/>
</dbReference>
<evidence type="ECO:0000256" key="12">
    <source>
        <dbReference type="SAM" id="MobiDB-lite"/>
    </source>
</evidence>
<keyword evidence="8" id="KW-0249">Electron transport</keyword>
<evidence type="ECO:0000256" key="1">
    <source>
        <dbReference type="ARBA" id="ARBA00022448"/>
    </source>
</evidence>
<keyword evidence="5" id="KW-0479">Metal-binding</keyword>
<feature type="domain" description="4Fe-4S" evidence="14">
    <location>
        <begin position="56"/>
        <end position="115"/>
    </location>
</feature>
<evidence type="ECO:0000256" key="3">
    <source>
        <dbReference type="ARBA" id="ARBA00022485"/>
    </source>
</evidence>
<dbReference type="PROSITE" id="PS51656">
    <property type="entry name" value="4FE4S"/>
    <property type="match status" value="1"/>
</dbReference>
<dbReference type="GO" id="GO:0046872">
    <property type="term" value="F:metal ion binding"/>
    <property type="evidence" value="ECO:0007669"/>
    <property type="project" value="UniProtKB-KW"/>
</dbReference>
<evidence type="ECO:0000256" key="8">
    <source>
        <dbReference type="ARBA" id="ARBA00022982"/>
    </source>
</evidence>
<keyword evidence="4" id="KW-0997">Cell inner membrane</keyword>
<dbReference type="InterPro" id="IPR007202">
    <property type="entry name" value="4Fe-4S_dom"/>
</dbReference>
<feature type="region of interest" description="Disordered" evidence="12">
    <location>
        <begin position="15"/>
        <end position="35"/>
    </location>
</feature>
<evidence type="ECO:0000256" key="7">
    <source>
        <dbReference type="ARBA" id="ARBA00022967"/>
    </source>
</evidence>
<dbReference type="InterPro" id="IPR017896">
    <property type="entry name" value="4Fe4S_Fe-S-bd"/>
</dbReference>
<dbReference type="InterPro" id="IPR010207">
    <property type="entry name" value="Elect_transpt_cplx_RnfB/RsxB"/>
</dbReference>
<keyword evidence="10" id="KW-0411">Iron-sulfur</keyword>
<protein>
    <submittedName>
        <fullName evidence="15">Electron transport complex protein RnfB</fullName>
    </submittedName>
</protein>
<evidence type="ECO:0000313" key="15">
    <source>
        <dbReference type="EMBL" id="SFJ74571.1"/>
    </source>
</evidence>
<dbReference type="Pfam" id="PF14697">
    <property type="entry name" value="Fer4_21"/>
    <property type="match status" value="1"/>
</dbReference>
<evidence type="ECO:0000313" key="16">
    <source>
        <dbReference type="Proteomes" id="UP000199548"/>
    </source>
</evidence>
<dbReference type="GO" id="GO:0009055">
    <property type="term" value="F:electron transfer activity"/>
    <property type="evidence" value="ECO:0007669"/>
    <property type="project" value="InterPro"/>
</dbReference>
<evidence type="ECO:0000259" key="13">
    <source>
        <dbReference type="PROSITE" id="PS51379"/>
    </source>
</evidence>
<evidence type="ECO:0000256" key="9">
    <source>
        <dbReference type="ARBA" id="ARBA00023004"/>
    </source>
</evidence>
<reference evidence="15 16" key="1">
    <citation type="submission" date="2016-10" db="EMBL/GenBank/DDBJ databases">
        <authorList>
            <person name="de Groot N.N."/>
        </authorList>
    </citation>
    <scope>NUCLEOTIDE SEQUENCE [LARGE SCALE GENOMIC DNA]</scope>
    <source>
        <strain evidence="15 16">LMG 23650</strain>
    </source>
</reference>
<dbReference type="Proteomes" id="UP000199548">
    <property type="component" value="Unassembled WGS sequence"/>
</dbReference>
<dbReference type="InterPro" id="IPR050294">
    <property type="entry name" value="RnfB_subfamily"/>
</dbReference>
<dbReference type="SUPFAM" id="SSF54862">
    <property type="entry name" value="4Fe-4S ferredoxins"/>
    <property type="match status" value="1"/>
</dbReference>
<feature type="compositionally biased region" description="Low complexity" evidence="12">
    <location>
        <begin position="233"/>
        <end position="266"/>
    </location>
</feature>
<dbReference type="NCBIfam" id="NF005415">
    <property type="entry name" value="PRK06991.1"/>
    <property type="match status" value="1"/>
</dbReference>
<dbReference type="PROSITE" id="PS51379">
    <property type="entry name" value="4FE4S_FER_2"/>
    <property type="match status" value="2"/>
</dbReference>
<proteinExistence type="predicted"/>
<keyword evidence="3" id="KW-0004">4Fe-4S</keyword>
<dbReference type="AlphaFoldDB" id="A0A1I3TYB5"/>
<dbReference type="PANTHER" id="PTHR42859:SF3">
    <property type="entry name" value="ION-TRANSLOCATING OXIDOREDUCTASE COMPLEX SUBUNIT B"/>
    <property type="match status" value="1"/>
</dbReference>
<evidence type="ECO:0000256" key="2">
    <source>
        <dbReference type="ARBA" id="ARBA00022475"/>
    </source>
</evidence>
<evidence type="ECO:0000259" key="14">
    <source>
        <dbReference type="PROSITE" id="PS51656"/>
    </source>
</evidence>
<dbReference type="STRING" id="420953.SAMN05192543_110142"/>
<keyword evidence="9" id="KW-0408">Iron</keyword>
<evidence type="ECO:0000256" key="4">
    <source>
        <dbReference type="ARBA" id="ARBA00022519"/>
    </source>
</evidence>
<accession>A0A1I3TYB5</accession>
<feature type="compositionally biased region" description="Basic and acidic residues" evidence="12">
    <location>
        <begin position="206"/>
        <end position="227"/>
    </location>
</feature>
<keyword evidence="6" id="KW-0677">Repeat</keyword>
<dbReference type="Pfam" id="PF04060">
    <property type="entry name" value="FeS"/>
    <property type="match status" value="1"/>
</dbReference>
<feature type="domain" description="4Fe-4S ferredoxin-type" evidence="13">
    <location>
        <begin position="161"/>
        <end position="190"/>
    </location>
</feature>
<dbReference type="NCBIfam" id="TIGR01944">
    <property type="entry name" value="rnfB"/>
    <property type="match status" value="1"/>
</dbReference>